<organism evidence="1 2">
    <name type="scientific">Paramuricea clavata</name>
    <name type="common">Red gorgonian</name>
    <name type="synonym">Violescent sea-whip</name>
    <dbReference type="NCBI Taxonomy" id="317549"/>
    <lineage>
        <taxon>Eukaryota</taxon>
        <taxon>Metazoa</taxon>
        <taxon>Cnidaria</taxon>
        <taxon>Anthozoa</taxon>
        <taxon>Octocorallia</taxon>
        <taxon>Malacalcyonacea</taxon>
        <taxon>Plexauridae</taxon>
        <taxon>Paramuricea</taxon>
    </lineage>
</organism>
<evidence type="ECO:0000313" key="2">
    <source>
        <dbReference type="Proteomes" id="UP001152795"/>
    </source>
</evidence>
<sequence length="285" mass="32183">MRKELLTVIEECAESVKRFENKVNELNSVLEARNSKIQTLETEISSLKRQSKAIHQRFKEEIKGNAEELTSLKGKVETMGNKNPVAEPQSIDANPSKHGQGADPVENNRKPDTQGVETLKNTTVKKSLVQKDREQAEITQGGGQLNAPNESGNKVTGLNTIHENNETNNANDVQFVGVERQRTKRVFLGGIREGVSSENIREYMMKRNINPTFERLMQSKRKGTTSVRINVVAKDFDVVKETPFWPDGVFARPWLSLAKWQDRLSTKEQQLLDSSHRSKPETNST</sequence>
<gene>
    <name evidence="1" type="ORF">PACLA_8A008279</name>
</gene>
<comment type="caution">
    <text evidence="1">The sequence shown here is derived from an EMBL/GenBank/DDBJ whole genome shotgun (WGS) entry which is preliminary data.</text>
</comment>
<accession>A0A6S7JXJ5</accession>
<protein>
    <submittedName>
        <fullName evidence="1">Uncharacterized protein</fullName>
    </submittedName>
</protein>
<keyword evidence="2" id="KW-1185">Reference proteome</keyword>
<name>A0A6S7JXJ5_PARCT</name>
<dbReference type="EMBL" id="CACRXK020022127">
    <property type="protein sequence ID" value="CAB4036517.1"/>
    <property type="molecule type" value="Genomic_DNA"/>
</dbReference>
<proteinExistence type="predicted"/>
<dbReference type="AlphaFoldDB" id="A0A6S7JXJ5"/>
<dbReference type="Proteomes" id="UP001152795">
    <property type="component" value="Unassembled WGS sequence"/>
</dbReference>
<reference evidence="1" key="1">
    <citation type="submission" date="2020-04" db="EMBL/GenBank/DDBJ databases">
        <authorList>
            <person name="Alioto T."/>
            <person name="Alioto T."/>
            <person name="Gomez Garrido J."/>
        </authorList>
    </citation>
    <scope>NUCLEOTIDE SEQUENCE</scope>
    <source>
        <strain evidence="1">A484AB</strain>
    </source>
</reference>
<evidence type="ECO:0000313" key="1">
    <source>
        <dbReference type="EMBL" id="CAB4036517.1"/>
    </source>
</evidence>